<dbReference type="PROSITE" id="PS00972">
    <property type="entry name" value="USP_1"/>
    <property type="match status" value="1"/>
</dbReference>
<evidence type="ECO:0000259" key="8">
    <source>
        <dbReference type="PROSITE" id="PS50235"/>
    </source>
</evidence>
<dbReference type="GO" id="GO:0016579">
    <property type="term" value="P:protein deubiquitination"/>
    <property type="evidence" value="ECO:0007669"/>
    <property type="project" value="InterPro"/>
</dbReference>
<keyword evidence="9" id="KW-1185">Reference proteome</keyword>
<dbReference type="GeneID" id="111021505"/>
<evidence type="ECO:0000256" key="6">
    <source>
        <dbReference type="ARBA" id="ARBA00022807"/>
    </source>
</evidence>
<evidence type="ECO:0000313" key="9">
    <source>
        <dbReference type="Proteomes" id="UP000504603"/>
    </source>
</evidence>
<dbReference type="PROSITE" id="PS00973">
    <property type="entry name" value="USP_2"/>
    <property type="match status" value="1"/>
</dbReference>
<dbReference type="GO" id="GO:0005829">
    <property type="term" value="C:cytosol"/>
    <property type="evidence" value="ECO:0007669"/>
    <property type="project" value="TreeGrafter"/>
</dbReference>
<keyword evidence="3 7" id="KW-0645">Protease</keyword>
<dbReference type="KEGG" id="mcha:111021505"/>
<dbReference type="GO" id="GO:0006508">
    <property type="term" value="P:proteolysis"/>
    <property type="evidence" value="ECO:0007669"/>
    <property type="project" value="UniProtKB-KW"/>
</dbReference>
<feature type="domain" description="USP" evidence="8">
    <location>
        <begin position="63"/>
        <end position="559"/>
    </location>
</feature>
<evidence type="ECO:0000256" key="7">
    <source>
        <dbReference type="RuleBase" id="RU366025"/>
    </source>
</evidence>
<name>A0A6J1DJL7_MOMCH</name>
<protein>
    <recommendedName>
        <fullName evidence="7">Ubiquitin carboxyl-terminal hydrolase</fullName>
        <ecNumber evidence="7">3.4.19.12</ecNumber>
    </recommendedName>
</protein>
<keyword evidence="5 7" id="KW-0378">Hydrolase</keyword>
<evidence type="ECO:0000313" key="10">
    <source>
        <dbReference type="RefSeq" id="XP_022154188.1"/>
    </source>
</evidence>
<comment type="similarity">
    <text evidence="2 7">Belongs to the peptidase C19 family.</text>
</comment>
<dbReference type="Proteomes" id="UP000504603">
    <property type="component" value="Unplaced"/>
</dbReference>
<gene>
    <name evidence="10" type="primary">LOC111021505</name>
</gene>
<dbReference type="RefSeq" id="XP_022154188.1">
    <property type="nucleotide sequence ID" value="XM_022298496.1"/>
</dbReference>
<dbReference type="GO" id="GO:0005634">
    <property type="term" value="C:nucleus"/>
    <property type="evidence" value="ECO:0007669"/>
    <property type="project" value="TreeGrafter"/>
</dbReference>
<dbReference type="InterPro" id="IPR050164">
    <property type="entry name" value="Peptidase_C19"/>
</dbReference>
<dbReference type="InterPro" id="IPR001394">
    <property type="entry name" value="Peptidase_C19_UCH"/>
</dbReference>
<dbReference type="SUPFAM" id="SSF54001">
    <property type="entry name" value="Cysteine proteinases"/>
    <property type="match status" value="1"/>
</dbReference>
<dbReference type="PROSITE" id="PS50235">
    <property type="entry name" value="USP_3"/>
    <property type="match status" value="1"/>
</dbReference>
<dbReference type="GO" id="GO:0004843">
    <property type="term" value="F:cysteine-type deubiquitinase activity"/>
    <property type="evidence" value="ECO:0007669"/>
    <property type="project" value="UniProtKB-UniRule"/>
</dbReference>
<evidence type="ECO:0000256" key="1">
    <source>
        <dbReference type="ARBA" id="ARBA00000707"/>
    </source>
</evidence>
<evidence type="ECO:0000256" key="5">
    <source>
        <dbReference type="ARBA" id="ARBA00022801"/>
    </source>
</evidence>
<evidence type="ECO:0000256" key="2">
    <source>
        <dbReference type="ARBA" id="ARBA00009085"/>
    </source>
</evidence>
<keyword evidence="4 7" id="KW-0833">Ubl conjugation pathway</keyword>
<dbReference type="Gene3D" id="3.90.70.10">
    <property type="entry name" value="Cysteine proteinases"/>
    <property type="match status" value="1"/>
</dbReference>
<proteinExistence type="inferred from homology"/>
<reference evidence="10" key="1">
    <citation type="submission" date="2025-08" db="UniProtKB">
        <authorList>
            <consortium name="RefSeq"/>
        </authorList>
    </citation>
    <scope>IDENTIFICATION</scope>
    <source>
        <strain evidence="10">OHB3-1</strain>
    </source>
</reference>
<sequence length="559" mass="62195">MKRGNDFSMSSIRRFRPAFYVYAAAFLSAAALVFAIKDGKLNNLSLSSWTVQASSSERLRLVPGLQNLGNNCFFNVILQALASCVFFQPFLQKLVEDFEVHEGMSETLPLTVSLAAILEELSSIYLERVVLSPRKVMLAMAYYTPNFSLTSQQDAAEAFLHLLSSLKEEISDYNHLHQCSLVDVFASNGRIITSRSKGDNELERWQSHFLGPFDGVLGSILTCQSCTSQISLSFESCHNLPLSPVLKGDSTIVAGCRLVDCLKQFFATEKVENYRCSYCWHNAAVKYLSAVGASEMEIEELMKCDGQDSCGCHRLLHLHKVPWSNKFSCTLKQLSIAHCPKILCIHMKRVSMNVFGDLLKLQGHISFPLSLDVSPFMLTGVEIKDLEGQLGGQHSSNKKPSHGLDFFRMQFDPRMLKYINGITGEDSYRTNLTLGESICSEQVGISTEETSTSQTGGGLETLLNMNLQPSSPESRTCQIAPSETCLYRLVSVVEHFGRPGGGHYTVYRRVQGHPLGQDLNGHLQAVSTEWFRVSDSEVHIVSEEEVLAAEATLVFYEKI</sequence>
<dbReference type="OrthoDB" id="2248014at2759"/>
<comment type="function">
    <text evidence="7">Recognizes and hydrolyzes the peptide bond at the C-terminal Gly of ubiquitin. Involved in the processing of poly-ubiquitin precursors as well as that of ubiquitinated proteins.</text>
</comment>
<comment type="catalytic activity">
    <reaction evidence="1 7">
        <text>Thiol-dependent hydrolysis of ester, thioester, amide, peptide and isopeptide bonds formed by the C-terminal Gly of ubiquitin (a 76-residue protein attached to proteins as an intracellular targeting signal).</text>
        <dbReference type="EC" id="3.4.19.12"/>
    </reaction>
</comment>
<dbReference type="AlphaFoldDB" id="A0A6J1DJL7"/>
<dbReference type="PANTHER" id="PTHR24006:SF888">
    <property type="entry name" value="UBIQUITIN CARBOXYL-TERMINAL HYDROLASE 30"/>
    <property type="match status" value="1"/>
</dbReference>
<accession>A0A6J1DJL7</accession>
<dbReference type="InterPro" id="IPR018200">
    <property type="entry name" value="USP_CS"/>
</dbReference>
<dbReference type="Pfam" id="PF00443">
    <property type="entry name" value="UCH"/>
    <property type="match status" value="1"/>
</dbReference>
<dbReference type="InterPro" id="IPR038765">
    <property type="entry name" value="Papain-like_cys_pep_sf"/>
</dbReference>
<dbReference type="EC" id="3.4.19.12" evidence="7"/>
<dbReference type="PANTHER" id="PTHR24006">
    <property type="entry name" value="UBIQUITIN CARBOXYL-TERMINAL HYDROLASE"/>
    <property type="match status" value="1"/>
</dbReference>
<evidence type="ECO:0000256" key="4">
    <source>
        <dbReference type="ARBA" id="ARBA00022786"/>
    </source>
</evidence>
<evidence type="ECO:0000256" key="3">
    <source>
        <dbReference type="ARBA" id="ARBA00022670"/>
    </source>
</evidence>
<keyword evidence="6 7" id="KW-0788">Thiol protease</keyword>
<organism evidence="9 10">
    <name type="scientific">Momordica charantia</name>
    <name type="common">Bitter gourd</name>
    <name type="synonym">Balsam pear</name>
    <dbReference type="NCBI Taxonomy" id="3673"/>
    <lineage>
        <taxon>Eukaryota</taxon>
        <taxon>Viridiplantae</taxon>
        <taxon>Streptophyta</taxon>
        <taxon>Embryophyta</taxon>
        <taxon>Tracheophyta</taxon>
        <taxon>Spermatophyta</taxon>
        <taxon>Magnoliopsida</taxon>
        <taxon>eudicotyledons</taxon>
        <taxon>Gunneridae</taxon>
        <taxon>Pentapetalae</taxon>
        <taxon>rosids</taxon>
        <taxon>fabids</taxon>
        <taxon>Cucurbitales</taxon>
        <taxon>Cucurbitaceae</taxon>
        <taxon>Momordiceae</taxon>
        <taxon>Momordica</taxon>
    </lineage>
</organism>
<dbReference type="InterPro" id="IPR028889">
    <property type="entry name" value="USP"/>
</dbReference>